<dbReference type="InterPro" id="IPR006483">
    <property type="entry name" value="CRISPR-assoc_Cas3_HD"/>
</dbReference>
<keyword evidence="7" id="KW-0347">Helicase</keyword>
<dbReference type="Pfam" id="PF00270">
    <property type="entry name" value="DEAD"/>
    <property type="match status" value="1"/>
</dbReference>
<evidence type="ECO:0000313" key="13">
    <source>
        <dbReference type="Proteomes" id="UP000271256"/>
    </source>
</evidence>
<dbReference type="InterPro" id="IPR014001">
    <property type="entry name" value="Helicase_ATP-bd"/>
</dbReference>
<evidence type="ECO:0000256" key="2">
    <source>
        <dbReference type="ARBA" id="ARBA00009046"/>
    </source>
</evidence>
<dbReference type="InterPro" id="IPR054712">
    <property type="entry name" value="Cas3-like_dom"/>
</dbReference>
<dbReference type="GO" id="GO:0046872">
    <property type="term" value="F:metal ion binding"/>
    <property type="evidence" value="ECO:0007669"/>
    <property type="project" value="UniProtKB-KW"/>
</dbReference>
<protein>
    <submittedName>
        <fullName evidence="12">CRISPR-associated helicase Cas3</fullName>
    </submittedName>
</protein>
<dbReference type="EMBL" id="RBWE01000001">
    <property type="protein sequence ID" value="RKO66713.1"/>
    <property type="molecule type" value="Genomic_DNA"/>
</dbReference>
<keyword evidence="3" id="KW-0540">Nuclease</keyword>
<dbReference type="PROSITE" id="PS51643">
    <property type="entry name" value="HD_CAS3"/>
    <property type="match status" value="1"/>
</dbReference>
<dbReference type="InterPro" id="IPR011545">
    <property type="entry name" value="DEAD/DEAH_box_helicase_dom"/>
</dbReference>
<dbReference type="GO" id="GO:0016787">
    <property type="term" value="F:hydrolase activity"/>
    <property type="evidence" value="ECO:0007669"/>
    <property type="project" value="UniProtKB-KW"/>
</dbReference>
<evidence type="ECO:0000256" key="1">
    <source>
        <dbReference type="ARBA" id="ARBA00006847"/>
    </source>
</evidence>
<organism evidence="12 13">
    <name type="scientific">Desulfofundulus salinus</name>
    <dbReference type="NCBI Taxonomy" id="2419843"/>
    <lineage>
        <taxon>Bacteria</taxon>
        <taxon>Bacillati</taxon>
        <taxon>Bacillota</taxon>
        <taxon>Clostridia</taxon>
        <taxon>Eubacteriales</taxon>
        <taxon>Peptococcaceae</taxon>
        <taxon>Desulfofundulus</taxon>
    </lineage>
</organism>
<evidence type="ECO:0000259" key="11">
    <source>
        <dbReference type="PROSITE" id="PS51643"/>
    </source>
</evidence>
<comment type="similarity">
    <text evidence="1">In the N-terminal section; belongs to the CRISPR-associated nuclease Cas3-HD family.</text>
</comment>
<dbReference type="PROSITE" id="PS51192">
    <property type="entry name" value="HELICASE_ATP_BIND_1"/>
    <property type="match status" value="1"/>
</dbReference>
<dbReference type="Pfam" id="PF22590">
    <property type="entry name" value="Cas3-like_C_2"/>
    <property type="match status" value="1"/>
</dbReference>
<dbReference type="InterPro" id="IPR006474">
    <property type="entry name" value="Helicase_Cas3_CRISPR-ass_core"/>
</dbReference>
<dbReference type="PANTHER" id="PTHR47963:SF9">
    <property type="entry name" value="CRISPR-ASSOCIATED ENDONUCLEASE_HELICASE CAS3"/>
    <property type="match status" value="1"/>
</dbReference>
<feature type="domain" description="Helicase ATP-binding" evidence="10">
    <location>
        <begin position="288"/>
        <end position="469"/>
    </location>
</feature>
<feature type="domain" description="HD Cas3-type" evidence="11">
    <location>
        <begin position="19"/>
        <end position="226"/>
    </location>
</feature>
<evidence type="ECO:0000256" key="6">
    <source>
        <dbReference type="ARBA" id="ARBA00022801"/>
    </source>
</evidence>
<evidence type="ECO:0000256" key="8">
    <source>
        <dbReference type="ARBA" id="ARBA00022840"/>
    </source>
</evidence>
<dbReference type="GO" id="GO:0005524">
    <property type="term" value="F:ATP binding"/>
    <property type="evidence" value="ECO:0007669"/>
    <property type="project" value="UniProtKB-KW"/>
</dbReference>
<keyword evidence="9" id="KW-0051">Antiviral defense</keyword>
<evidence type="ECO:0000256" key="5">
    <source>
        <dbReference type="ARBA" id="ARBA00022741"/>
    </source>
</evidence>
<comment type="caution">
    <text evidence="12">The sequence shown here is derived from an EMBL/GenBank/DDBJ whole genome shotgun (WGS) entry which is preliminary data.</text>
</comment>
<dbReference type="RefSeq" id="WP_121451139.1">
    <property type="nucleotide sequence ID" value="NZ_RBWE01000001.1"/>
</dbReference>
<sequence>MSVVKAYPLSECIARPKGPGGEDYPLVDHLLAVANGMGNPQEDIYDRLRFLAGLLHDAGKSRYNWQEYIRGRGKGVPHAFAGAMLFAVCLDELIKKWDLKLKEKQALLHLGLGLVHFLYEHHGEIPDINDCYPPWTGGFVPSDLKECDLEGIFTLVRKYFPELDEKGISFTALDERLQEINLRWKNWFQNAWRHVDRLLESGNRYAVGARLCLQRENARLIAADRFHAAGVRVDELPEEYISPGLARQVQARIEQFCSARKQVLTAAGADRLLLGAREKWRRKAVEAFAREWGNGVFTLELPTGYGKTLTSLSIALKAIELGLCRRIVYVAPYISILSQAATEIQGSTGLNVMTHHHISTLQRLMEEERDEDVLLESWRAPVVATTFNQLFRALFPSRAQHTLRLHGLKDSFVIVDEPQIISAGVWNLFLALMEATTAELNTKVLLTTATLPELEGGIFNSAVSLGKAEVVIARFSVEVRGEGDEEYLAREAVEAYKDYGSVAVICNTVKDAAEVYRWLIKLVPGETVYFLSGRLTPLHKKARIEEIRQALKNGSRALVVCTQVLEAGVDLSFRVVFRALPVIPSVVQAAGRCNRHGEGETGRLYVLNLLRGGETDTRNYVYRDPDQREVTDKCLTNYPVFSEYEASQVVREFYRECFRRNTHQAVLEKILEAASGYYSAPANVHPFGPEVPGYGIFVPRWWGEPPEIIKTALRKFHISRPDEIWELYAGKDFLRSLSFMERKAFMGLMNHFVVQVPAEVAQEIGEPASNRSLLRLRYDSRYRDDTGLSVVDMKDEHEAWFI</sequence>
<keyword evidence="4" id="KW-0479">Metal-binding</keyword>
<dbReference type="GO" id="GO:0003723">
    <property type="term" value="F:RNA binding"/>
    <property type="evidence" value="ECO:0007669"/>
    <property type="project" value="TreeGrafter"/>
</dbReference>
<name>A0A494WV08_9FIRM</name>
<gene>
    <name evidence="12" type="primary">cas3</name>
    <name evidence="12" type="ORF">D7024_06990</name>
</gene>
<dbReference type="InterPro" id="IPR038257">
    <property type="entry name" value="CRISPR-assoc_Cas3_HD_sf"/>
</dbReference>
<keyword evidence="13" id="KW-1185">Reference proteome</keyword>
<keyword evidence="6" id="KW-0378">Hydrolase</keyword>
<dbReference type="InterPro" id="IPR027417">
    <property type="entry name" value="P-loop_NTPase"/>
</dbReference>
<keyword evidence="5" id="KW-0547">Nucleotide-binding</keyword>
<dbReference type="GO" id="GO:0003724">
    <property type="term" value="F:RNA helicase activity"/>
    <property type="evidence" value="ECO:0007669"/>
    <property type="project" value="TreeGrafter"/>
</dbReference>
<dbReference type="InterPro" id="IPR001650">
    <property type="entry name" value="Helicase_C-like"/>
</dbReference>
<dbReference type="Proteomes" id="UP000271256">
    <property type="component" value="Unassembled WGS sequence"/>
</dbReference>
<evidence type="ECO:0000256" key="3">
    <source>
        <dbReference type="ARBA" id="ARBA00022722"/>
    </source>
</evidence>
<evidence type="ECO:0000256" key="4">
    <source>
        <dbReference type="ARBA" id="ARBA00022723"/>
    </source>
</evidence>
<dbReference type="AlphaFoldDB" id="A0A494WV08"/>
<dbReference type="Gene3D" id="3.40.50.300">
    <property type="entry name" value="P-loop containing nucleotide triphosphate hydrolases"/>
    <property type="match status" value="2"/>
</dbReference>
<accession>A0A494WV08</accession>
<dbReference type="SMART" id="SM00490">
    <property type="entry name" value="HELICc"/>
    <property type="match status" value="1"/>
</dbReference>
<evidence type="ECO:0000256" key="7">
    <source>
        <dbReference type="ARBA" id="ARBA00022806"/>
    </source>
</evidence>
<dbReference type="SUPFAM" id="SSF52540">
    <property type="entry name" value="P-loop containing nucleoside triphosphate hydrolases"/>
    <property type="match status" value="1"/>
</dbReference>
<dbReference type="NCBIfam" id="TIGR01596">
    <property type="entry name" value="cas3_HD"/>
    <property type="match status" value="1"/>
</dbReference>
<evidence type="ECO:0000259" key="10">
    <source>
        <dbReference type="PROSITE" id="PS51192"/>
    </source>
</evidence>
<reference evidence="12 13" key="1">
    <citation type="submission" date="2018-10" db="EMBL/GenBank/DDBJ databases">
        <authorList>
            <person name="Grouzdev D.S."/>
            <person name="Krutkina M.S."/>
            <person name="Tourova T.P."/>
            <person name="Nazina T.N."/>
        </authorList>
    </citation>
    <scope>NUCLEOTIDE SEQUENCE [LARGE SCALE GENOMIC DNA]</scope>
    <source>
        <strain evidence="12 13">435</strain>
    </source>
</reference>
<dbReference type="GO" id="GO:0051607">
    <property type="term" value="P:defense response to virus"/>
    <property type="evidence" value="ECO:0007669"/>
    <property type="project" value="UniProtKB-KW"/>
</dbReference>
<comment type="similarity">
    <text evidence="2">In the central section; belongs to the CRISPR-associated helicase Cas3 family.</text>
</comment>
<dbReference type="CDD" id="cd09641">
    <property type="entry name" value="Cas3''_I"/>
    <property type="match status" value="1"/>
</dbReference>
<evidence type="ECO:0000256" key="9">
    <source>
        <dbReference type="ARBA" id="ARBA00023118"/>
    </source>
</evidence>
<dbReference type="GO" id="GO:0004518">
    <property type="term" value="F:nuclease activity"/>
    <property type="evidence" value="ECO:0007669"/>
    <property type="project" value="UniProtKB-KW"/>
</dbReference>
<evidence type="ECO:0000313" key="12">
    <source>
        <dbReference type="EMBL" id="RKO66713.1"/>
    </source>
</evidence>
<dbReference type="OrthoDB" id="9810236at2"/>
<proteinExistence type="inferred from homology"/>
<dbReference type="PANTHER" id="PTHR47963">
    <property type="entry name" value="DEAD-BOX ATP-DEPENDENT RNA HELICASE 47, MITOCHONDRIAL"/>
    <property type="match status" value="1"/>
</dbReference>
<dbReference type="NCBIfam" id="TIGR01587">
    <property type="entry name" value="cas3_core"/>
    <property type="match status" value="1"/>
</dbReference>
<keyword evidence="8" id="KW-0067">ATP-binding</keyword>
<dbReference type="Gene3D" id="1.10.3210.30">
    <property type="match status" value="1"/>
</dbReference>
<dbReference type="InterPro" id="IPR050547">
    <property type="entry name" value="DEAD_box_RNA_helicases"/>
</dbReference>
<dbReference type="SMART" id="SM00487">
    <property type="entry name" value="DEXDc"/>
    <property type="match status" value="1"/>
</dbReference>